<sequence>MIEKIKEWDTELFLFLNQLHIPMMDMAMYWITDRWFWFPFYALIIYFLIKKFRLQGVWMVLTIIVAVALADQAASSFFKPYFSRYRPCHEVELQPLVHVVRGCGGQYGFVSSHAATTFSFAMIMWLLVRQTFRHIYFLFAWAAMVSYSRIYVGVHYPLDLVFGSMVGIACALLCYLLYKYFEKWQINNTPQTPVT</sequence>
<keyword evidence="1" id="KW-0472">Membrane</keyword>
<reference evidence="3 4" key="1">
    <citation type="submission" date="2020-01" db="EMBL/GenBank/DDBJ databases">
        <authorList>
            <person name="Kim M.K."/>
        </authorList>
    </citation>
    <scope>NUCLEOTIDE SEQUENCE [LARGE SCALE GENOMIC DNA]</scope>
    <source>
        <strain evidence="3 4">172606-1</strain>
    </source>
</reference>
<evidence type="ECO:0000313" key="3">
    <source>
        <dbReference type="EMBL" id="QHT65927.1"/>
    </source>
</evidence>
<dbReference type="InterPro" id="IPR036938">
    <property type="entry name" value="PAP2/HPO_sf"/>
</dbReference>
<dbReference type="Proteomes" id="UP000480178">
    <property type="component" value="Chromosome"/>
</dbReference>
<evidence type="ECO:0000256" key="1">
    <source>
        <dbReference type="SAM" id="Phobius"/>
    </source>
</evidence>
<evidence type="ECO:0000259" key="2">
    <source>
        <dbReference type="SMART" id="SM00014"/>
    </source>
</evidence>
<dbReference type="KEGG" id="rhoz:GXP67_04205"/>
<dbReference type="Gene3D" id="1.20.144.10">
    <property type="entry name" value="Phosphatidic acid phosphatase type 2/haloperoxidase"/>
    <property type="match status" value="1"/>
</dbReference>
<feature type="transmembrane region" description="Helical" evidence="1">
    <location>
        <begin position="107"/>
        <end position="128"/>
    </location>
</feature>
<proteinExistence type="predicted"/>
<dbReference type="SMART" id="SM00014">
    <property type="entry name" value="acidPPc"/>
    <property type="match status" value="1"/>
</dbReference>
<dbReference type="AlphaFoldDB" id="A0A6C0GDD6"/>
<gene>
    <name evidence="3" type="ORF">GXP67_04205</name>
</gene>
<protein>
    <submittedName>
        <fullName evidence="3">Phosphatase PAP2 family protein</fullName>
    </submittedName>
</protein>
<dbReference type="SUPFAM" id="SSF48317">
    <property type="entry name" value="Acid phosphatase/Vanadium-dependent haloperoxidase"/>
    <property type="match status" value="1"/>
</dbReference>
<feature type="transmembrane region" description="Helical" evidence="1">
    <location>
        <begin position="160"/>
        <end position="178"/>
    </location>
</feature>
<dbReference type="InterPro" id="IPR000326">
    <property type="entry name" value="PAP2/HPO"/>
</dbReference>
<feature type="transmembrane region" description="Helical" evidence="1">
    <location>
        <begin position="27"/>
        <end position="49"/>
    </location>
</feature>
<organism evidence="3 4">
    <name type="scientific">Rhodocytophaga rosea</name>
    <dbReference type="NCBI Taxonomy" id="2704465"/>
    <lineage>
        <taxon>Bacteria</taxon>
        <taxon>Pseudomonadati</taxon>
        <taxon>Bacteroidota</taxon>
        <taxon>Cytophagia</taxon>
        <taxon>Cytophagales</taxon>
        <taxon>Rhodocytophagaceae</taxon>
        <taxon>Rhodocytophaga</taxon>
    </lineage>
</organism>
<accession>A0A6C0GDD6</accession>
<dbReference type="PANTHER" id="PTHR14969">
    <property type="entry name" value="SPHINGOSINE-1-PHOSPHATE PHOSPHOHYDROLASE"/>
    <property type="match status" value="1"/>
</dbReference>
<feature type="domain" description="Phosphatidic acid phosphatase type 2/haloperoxidase" evidence="2">
    <location>
        <begin position="59"/>
        <end position="175"/>
    </location>
</feature>
<dbReference type="Pfam" id="PF01569">
    <property type="entry name" value="PAP2"/>
    <property type="match status" value="1"/>
</dbReference>
<name>A0A6C0GDD6_9BACT</name>
<dbReference type="PANTHER" id="PTHR14969:SF13">
    <property type="entry name" value="AT30094P"/>
    <property type="match status" value="1"/>
</dbReference>
<keyword evidence="4" id="KW-1185">Reference proteome</keyword>
<feature type="transmembrane region" description="Helical" evidence="1">
    <location>
        <begin position="135"/>
        <end position="154"/>
    </location>
</feature>
<dbReference type="EMBL" id="CP048222">
    <property type="protein sequence ID" value="QHT65927.1"/>
    <property type="molecule type" value="Genomic_DNA"/>
</dbReference>
<dbReference type="CDD" id="cd03395">
    <property type="entry name" value="PAP2_like_4"/>
    <property type="match status" value="1"/>
</dbReference>
<keyword evidence="1" id="KW-0812">Transmembrane</keyword>
<evidence type="ECO:0000313" key="4">
    <source>
        <dbReference type="Proteomes" id="UP000480178"/>
    </source>
</evidence>
<keyword evidence="1" id="KW-1133">Transmembrane helix</keyword>
<dbReference type="RefSeq" id="WP_162442000.1">
    <property type="nucleotide sequence ID" value="NZ_CP048222.1"/>
</dbReference>
<feature type="transmembrane region" description="Helical" evidence="1">
    <location>
        <begin position="56"/>
        <end position="78"/>
    </location>
</feature>